<keyword evidence="1" id="KW-0812">Transmembrane</keyword>
<dbReference type="STRING" id="1046627.BZARG_1026"/>
<dbReference type="RefSeq" id="WP_008637627.1">
    <property type="nucleotide sequence ID" value="NZ_AFXZ01000034.1"/>
</dbReference>
<accession>G2EEC6</accession>
<dbReference type="eggNOG" id="ENOG50338C7">
    <property type="taxonomic scope" value="Bacteria"/>
</dbReference>
<dbReference type="OrthoDB" id="840179at2"/>
<dbReference type="AlphaFoldDB" id="G2EEC6"/>
<proteinExistence type="predicted"/>
<evidence type="ECO:0000313" key="2">
    <source>
        <dbReference type="EMBL" id="EGV43103.1"/>
    </source>
</evidence>
<keyword evidence="3" id="KW-1185">Reference proteome</keyword>
<sequence length="82" mass="9781">MKNLLLFYSAIIVPLVLIIVFTNADLLTSWQFVTALVIYVFVYRTLVDGKRLVSKNKIENRDIWKLLIPGFRFKYFKTLYFK</sequence>
<gene>
    <name evidence="2" type="ORF">BZARG_1026</name>
</gene>
<dbReference type="EMBL" id="AFXZ01000034">
    <property type="protein sequence ID" value="EGV43103.1"/>
    <property type="molecule type" value="Genomic_DNA"/>
</dbReference>
<protein>
    <submittedName>
        <fullName evidence="2">Uncharacterized protein</fullName>
    </submittedName>
</protein>
<keyword evidence="1" id="KW-1133">Transmembrane helix</keyword>
<reference evidence="2 3" key="1">
    <citation type="journal article" date="2008" name="Int. J. Syst. Evol. Microbiol.">
        <title>Bizionia argentinensis sp. nov., isolated from surface marine water in Antarctica.</title>
        <authorList>
            <person name="Bercovich A."/>
            <person name="Vazquez S.C."/>
            <person name="Yankilevich P."/>
            <person name="Coria S.H."/>
            <person name="Foti M."/>
            <person name="Hernandez E."/>
            <person name="Vidal A."/>
            <person name="Ruberto L."/>
            <person name="Melo C."/>
            <person name="Marenssi S."/>
            <person name="Criscuolo M."/>
            <person name="Memoli M."/>
            <person name="Arguelles M."/>
            <person name="Mac Cormack W.P."/>
        </authorList>
    </citation>
    <scope>NUCLEOTIDE SEQUENCE [LARGE SCALE GENOMIC DNA]</scope>
    <source>
        <strain evidence="2 3">JUB59</strain>
    </source>
</reference>
<feature type="transmembrane region" description="Helical" evidence="1">
    <location>
        <begin position="5"/>
        <end position="24"/>
    </location>
</feature>
<comment type="caution">
    <text evidence="2">The sequence shown here is derived from an EMBL/GenBank/DDBJ whole genome shotgun (WGS) entry which is preliminary data.</text>
</comment>
<organism evidence="2 3">
    <name type="scientific">Bizionia argentinensis JUB59</name>
    <dbReference type="NCBI Taxonomy" id="1046627"/>
    <lineage>
        <taxon>Bacteria</taxon>
        <taxon>Pseudomonadati</taxon>
        <taxon>Bacteroidota</taxon>
        <taxon>Flavobacteriia</taxon>
        <taxon>Flavobacteriales</taxon>
        <taxon>Flavobacteriaceae</taxon>
        <taxon>Bizionia</taxon>
    </lineage>
</organism>
<dbReference type="Proteomes" id="UP000003730">
    <property type="component" value="Unassembled WGS sequence"/>
</dbReference>
<feature type="transmembrane region" description="Helical" evidence="1">
    <location>
        <begin position="30"/>
        <end position="47"/>
    </location>
</feature>
<name>G2EEC6_9FLAO</name>
<evidence type="ECO:0000256" key="1">
    <source>
        <dbReference type="SAM" id="Phobius"/>
    </source>
</evidence>
<evidence type="ECO:0000313" key="3">
    <source>
        <dbReference type="Proteomes" id="UP000003730"/>
    </source>
</evidence>
<keyword evidence="1" id="KW-0472">Membrane</keyword>